<evidence type="ECO:0000313" key="8">
    <source>
        <dbReference type="EMBL" id="SHN52754.1"/>
    </source>
</evidence>
<feature type="region of interest" description="Disordered" evidence="7">
    <location>
        <begin position="43"/>
        <end position="68"/>
    </location>
</feature>
<name>A0A1M7S308_9ACTN</name>
<dbReference type="GO" id="GO:0006313">
    <property type="term" value="P:DNA transposition"/>
    <property type="evidence" value="ECO:0007669"/>
    <property type="project" value="UniProtKB-UniRule"/>
</dbReference>
<dbReference type="PANTHER" id="PTHR33217">
    <property type="entry name" value="TRANSPOSASE FOR INSERTION SEQUENCE ELEMENT IS1081"/>
    <property type="match status" value="1"/>
</dbReference>
<feature type="region of interest" description="Disordered" evidence="7">
    <location>
        <begin position="394"/>
        <end position="419"/>
    </location>
</feature>
<evidence type="ECO:0000256" key="5">
    <source>
        <dbReference type="ARBA" id="ARBA00023172"/>
    </source>
</evidence>
<dbReference type="PANTHER" id="PTHR33217:SF7">
    <property type="entry name" value="TRANSPOSASE FOR INSERTION SEQUENCE ELEMENT IS1081"/>
    <property type="match status" value="1"/>
</dbReference>
<evidence type="ECO:0000256" key="4">
    <source>
        <dbReference type="ARBA" id="ARBA00023125"/>
    </source>
</evidence>
<evidence type="ECO:0000256" key="2">
    <source>
        <dbReference type="ARBA" id="ARBA00010961"/>
    </source>
</evidence>
<dbReference type="GO" id="GO:0004803">
    <property type="term" value="F:transposase activity"/>
    <property type="evidence" value="ECO:0007669"/>
    <property type="project" value="UniProtKB-UniRule"/>
</dbReference>
<feature type="compositionally biased region" description="Basic and acidic residues" evidence="7">
    <location>
        <begin position="48"/>
        <end position="66"/>
    </location>
</feature>
<keyword evidence="3 6" id="KW-0815">Transposition</keyword>
<dbReference type="Pfam" id="PF00872">
    <property type="entry name" value="Transposase_mut"/>
    <property type="match status" value="1"/>
</dbReference>
<dbReference type="EMBL" id="FRDM01000001">
    <property type="protein sequence ID" value="SHN52754.1"/>
    <property type="molecule type" value="Genomic_DNA"/>
</dbReference>
<comment type="function">
    <text evidence="1 6">Required for the transposition of the insertion element.</text>
</comment>
<reference evidence="8 9" key="1">
    <citation type="submission" date="2016-12" db="EMBL/GenBank/DDBJ databases">
        <authorList>
            <person name="Song W.-J."/>
            <person name="Kurnit D.M."/>
        </authorList>
    </citation>
    <scope>NUCLEOTIDE SEQUENCE [LARGE SCALE GENOMIC DNA]</scope>
    <source>
        <strain evidence="8 9">DSM 43162</strain>
    </source>
</reference>
<organism evidence="8 9">
    <name type="scientific">Geodermatophilus obscurus</name>
    <dbReference type="NCBI Taxonomy" id="1861"/>
    <lineage>
        <taxon>Bacteria</taxon>
        <taxon>Bacillati</taxon>
        <taxon>Actinomycetota</taxon>
        <taxon>Actinomycetes</taxon>
        <taxon>Geodermatophilales</taxon>
        <taxon>Geodermatophilaceae</taxon>
        <taxon>Geodermatophilus</taxon>
    </lineage>
</organism>
<dbReference type="NCBIfam" id="NF033543">
    <property type="entry name" value="transpos_IS256"/>
    <property type="match status" value="1"/>
</dbReference>
<evidence type="ECO:0000256" key="1">
    <source>
        <dbReference type="ARBA" id="ARBA00002190"/>
    </source>
</evidence>
<dbReference type="InterPro" id="IPR001207">
    <property type="entry name" value="Transposase_mutator"/>
</dbReference>
<keyword evidence="6" id="KW-0814">Transposable element</keyword>
<keyword evidence="5 6" id="KW-0233">DNA recombination</keyword>
<evidence type="ECO:0000256" key="3">
    <source>
        <dbReference type="ARBA" id="ARBA00022578"/>
    </source>
</evidence>
<keyword evidence="4 6" id="KW-0238">DNA-binding</keyword>
<sequence>MALDQSALLELTEALRSADSGELMRRLLHTMLQALIDAEATAHIGAAPHERTDTRTTQRNGSRDKLGATTAGDLTVKIPKVRSGSFYPALLAPRRRIDVALHAVVMQAWVEGVSTRKVDDLVAALGVESGISKSEVSRICAGLDAEVAAWRDRSLGEQAFPYVFLDATYCKARVNRRVVSRAVVIATGVAADGRREVLGVDVGDSENEVFWTEFLRGLRDRGLGGVQLVISDAHRGLTAAIDTVLAGAAWQRCRVPVMRNVLARVSKGSAEMVAAAIRTIFAQPTADTVREAVENVASTLDRQFPAVAALLRDAREEITAFADFPQAHWRKIWSTNPLERLNKEVKRRTDVVGIFPDDASLLRLASCVLIEAHDEWQVCDRRYLSEASMALLNPPEPTALETRRTDPDEVIAQPARETA</sequence>
<protein>
    <recommendedName>
        <fullName evidence="6">Mutator family transposase</fullName>
    </recommendedName>
</protein>
<accession>A0A1M7S308</accession>
<dbReference type="Proteomes" id="UP000184428">
    <property type="component" value="Unassembled WGS sequence"/>
</dbReference>
<dbReference type="GO" id="GO:0003677">
    <property type="term" value="F:DNA binding"/>
    <property type="evidence" value="ECO:0007669"/>
    <property type="project" value="UniProtKB-UniRule"/>
</dbReference>
<evidence type="ECO:0000313" key="9">
    <source>
        <dbReference type="Proteomes" id="UP000184428"/>
    </source>
</evidence>
<evidence type="ECO:0000256" key="6">
    <source>
        <dbReference type="RuleBase" id="RU365089"/>
    </source>
</evidence>
<dbReference type="OrthoDB" id="9793302at2"/>
<gene>
    <name evidence="8" type="ORF">SAMN05660350_00423</name>
</gene>
<comment type="similarity">
    <text evidence="2 6">Belongs to the transposase mutator family.</text>
</comment>
<proteinExistence type="inferred from homology"/>
<evidence type="ECO:0000256" key="7">
    <source>
        <dbReference type="SAM" id="MobiDB-lite"/>
    </source>
</evidence>
<dbReference type="AlphaFoldDB" id="A0A1M7S308"/>
<dbReference type="RefSeq" id="WP_072912285.1">
    <property type="nucleotide sequence ID" value="NZ_FRDM01000001.1"/>
</dbReference>